<dbReference type="InterPro" id="IPR006766">
    <property type="entry name" value="EXORDIUM-like"/>
</dbReference>
<evidence type="ECO:0000313" key="8">
    <source>
        <dbReference type="EnsemblPlants" id="OB02G40050.1"/>
    </source>
</evidence>
<keyword evidence="2" id="KW-0052">Apoplast</keyword>
<evidence type="ECO:0000256" key="4">
    <source>
        <dbReference type="ARBA" id="ARBA00022729"/>
    </source>
</evidence>
<feature type="compositionally biased region" description="Basic residues" evidence="6">
    <location>
        <begin position="242"/>
        <end position="252"/>
    </location>
</feature>
<evidence type="ECO:0000313" key="9">
    <source>
        <dbReference type="Proteomes" id="UP000006038"/>
    </source>
</evidence>
<feature type="region of interest" description="Disordered" evidence="6">
    <location>
        <begin position="215"/>
        <end position="252"/>
    </location>
</feature>
<reference evidence="8" key="1">
    <citation type="submission" date="2013-04" db="UniProtKB">
        <authorList>
            <consortium name="EnsemblPlants"/>
        </authorList>
    </citation>
    <scope>IDENTIFICATION</scope>
</reference>
<keyword evidence="9" id="KW-1185">Reference proteome</keyword>
<evidence type="ECO:0000256" key="1">
    <source>
        <dbReference type="ARBA" id="ARBA00004271"/>
    </source>
</evidence>
<keyword evidence="3" id="KW-0964">Secreted</keyword>
<evidence type="ECO:0000256" key="7">
    <source>
        <dbReference type="SAM" id="SignalP"/>
    </source>
</evidence>
<feature type="compositionally biased region" description="Basic and acidic residues" evidence="6">
    <location>
        <begin position="110"/>
        <end position="126"/>
    </location>
</feature>
<name>J3LH88_ORYBR</name>
<sequence>MASHLMSHAATVLVSVLLLCSAHQSVGARRLMELYKPQPSDLLTYHNGTVLQGDIPVSVIWYGRFTPAQKAGRRLRLPPVAHRRLASADPVRVAVVEHHQPALPVQGGEGQERRRCQDHHAGEARRPTVRRPVLAREKPHAVQAAGAGGEGQAQEGRDRGAAHRGGRGRGRVLHEPLRHARLKRQGAHGVRLGRQLRHAVPRPVRVARVAVPPAGLRASDAGAGAAQRRRRDGRHGDEHRQYGRRRRDQPVR</sequence>
<accession>J3LH88</accession>
<dbReference type="EnsemblPlants" id="OB02G40050.1">
    <property type="protein sequence ID" value="OB02G40050.1"/>
    <property type="gene ID" value="OB02G40050"/>
</dbReference>
<feature type="chain" id="PRO_5003772344" evidence="7">
    <location>
        <begin position="29"/>
        <end position="252"/>
    </location>
</feature>
<dbReference type="OMA" id="CWWIPAR"/>
<feature type="compositionally biased region" description="Low complexity" evidence="6">
    <location>
        <begin position="215"/>
        <end position="226"/>
    </location>
</feature>
<dbReference type="Proteomes" id="UP000006038">
    <property type="component" value="Unassembled WGS sequence"/>
</dbReference>
<dbReference type="AlphaFoldDB" id="J3LH88"/>
<keyword evidence="4 7" id="KW-0732">Signal</keyword>
<dbReference type="HOGENOM" id="CLU_1104184_0_0_1"/>
<proteinExistence type="inferred from homology"/>
<feature type="signal peptide" evidence="7">
    <location>
        <begin position="1"/>
        <end position="28"/>
    </location>
</feature>
<feature type="region of interest" description="Disordered" evidence="6">
    <location>
        <begin position="104"/>
        <end position="170"/>
    </location>
</feature>
<dbReference type="Gramene" id="OB02G40050.1">
    <property type="protein sequence ID" value="OB02G40050.1"/>
    <property type="gene ID" value="OB02G40050"/>
</dbReference>
<evidence type="ECO:0000256" key="5">
    <source>
        <dbReference type="ARBA" id="ARBA00023591"/>
    </source>
</evidence>
<comment type="similarity">
    <text evidence="5">Belongs to the EXORDIUM family.</text>
</comment>
<comment type="subcellular location">
    <subcellularLocation>
        <location evidence="1">Secreted</location>
        <location evidence="1">Extracellular space</location>
        <location evidence="1">Apoplast</location>
    </subcellularLocation>
</comment>
<evidence type="ECO:0000256" key="6">
    <source>
        <dbReference type="SAM" id="MobiDB-lite"/>
    </source>
</evidence>
<protein>
    <submittedName>
        <fullName evidence="8">Uncharacterized protein</fullName>
    </submittedName>
</protein>
<dbReference type="STRING" id="4533.J3LH88"/>
<evidence type="ECO:0000256" key="3">
    <source>
        <dbReference type="ARBA" id="ARBA00022525"/>
    </source>
</evidence>
<dbReference type="Pfam" id="PF04674">
    <property type="entry name" value="Phi_1"/>
    <property type="match status" value="1"/>
</dbReference>
<dbReference type="GO" id="GO:0048046">
    <property type="term" value="C:apoplast"/>
    <property type="evidence" value="ECO:0007669"/>
    <property type="project" value="UniProtKB-SubCell"/>
</dbReference>
<evidence type="ECO:0000256" key="2">
    <source>
        <dbReference type="ARBA" id="ARBA00022523"/>
    </source>
</evidence>
<organism evidence="8">
    <name type="scientific">Oryza brachyantha</name>
    <name type="common">malo sina</name>
    <dbReference type="NCBI Taxonomy" id="4533"/>
    <lineage>
        <taxon>Eukaryota</taxon>
        <taxon>Viridiplantae</taxon>
        <taxon>Streptophyta</taxon>
        <taxon>Embryophyta</taxon>
        <taxon>Tracheophyta</taxon>
        <taxon>Spermatophyta</taxon>
        <taxon>Magnoliopsida</taxon>
        <taxon>Liliopsida</taxon>
        <taxon>Poales</taxon>
        <taxon>Poaceae</taxon>
        <taxon>BOP clade</taxon>
        <taxon>Oryzoideae</taxon>
        <taxon>Oryzeae</taxon>
        <taxon>Oryzinae</taxon>
        <taxon>Oryza</taxon>
    </lineage>
</organism>